<reference evidence="2 3" key="1">
    <citation type="submission" date="2020-10" db="EMBL/GenBank/DDBJ databases">
        <title>Sequencing the genomes of 1000 actinobacteria strains.</title>
        <authorList>
            <person name="Klenk H.-P."/>
        </authorList>
    </citation>
    <scope>NUCLEOTIDE SEQUENCE [LARGE SCALE GENOMIC DNA]</scope>
    <source>
        <strain evidence="2 3">DSM 45157</strain>
    </source>
</reference>
<feature type="region of interest" description="Disordered" evidence="1">
    <location>
        <begin position="955"/>
        <end position="975"/>
    </location>
</feature>
<evidence type="ECO:0000313" key="2">
    <source>
        <dbReference type="EMBL" id="MBE1458957.1"/>
    </source>
</evidence>
<gene>
    <name evidence="2" type="ORF">H4W79_003171</name>
</gene>
<dbReference type="Gene3D" id="1.25.10.10">
    <property type="entry name" value="Leucine-rich Repeat Variant"/>
    <property type="match status" value="1"/>
</dbReference>
<dbReference type="SUPFAM" id="SSF48371">
    <property type="entry name" value="ARM repeat"/>
    <property type="match status" value="1"/>
</dbReference>
<evidence type="ECO:0000256" key="1">
    <source>
        <dbReference type="SAM" id="MobiDB-lite"/>
    </source>
</evidence>
<evidence type="ECO:0000313" key="3">
    <source>
        <dbReference type="Proteomes" id="UP000598217"/>
    </source>
</evidence>
<comment type="caution">
    <text evidence="2">The sequence shown here is derived from an EMBL/GenBank/DDBJ whole genome shotgun (WGS) entry which is preliminary data.</text>
</comment>
<name>A0ABR9HIY5_9ACTN</name>
<dbReference type="InterPro" id="IPR011989">
    <property type="entry name" value="ARM-like"/>
</dbReference>
<dbReference type="Pfam" id="PF13646">
    <property type="entry name" value="HEAT_2"/>
    <property type="match status" value="1"/>
</dbReference>
<protein>
    <submittedName>
        <fullName evidence="2">HEAT repeat protein</fullName>
    </submittedName>
</protein>
<proteinExistence type="predicted"/>
<accession>A0ABR9HIY5</accession>
<keyword evidence="3" id="KW-1185">Reference proteome</keyword>
<dbReference type="RefSeq" id="WP_191271972.1">
    <property type="nucleotide sequence ID" value="NZ_BMXJ01000005.1"/>
</dbReference>
<dbReference type="Proteomes" id="UP000598217">
    <property type="component" value="Unassembled WGS sequence"/>
</dbReference>
<organism evidence="2 3">
    <name type="scientific">Nocardiopsis terrae</name>
    <dbReference type="NCBI Taxonomy" id="372655"/>
    <lineage>
        <taxon>Bacteria</taxon>
        <taxon>Bacillati</taxon>
        <taxon>Actinomycetota</taxon>
        <taxon>Actinomycetes</taxon>
        <taxon>Streptosporangiales</taxon>
        <taxon>Nocardiopsidaceae</taxon>
        <taxon>Nocardiopsis</taxon>
    </lineage>
</organism>
<dbReference type="EMBL" id="JADBDY010000001">
    <property type="protein sequence ID" value="MBE1458957.1"/>
    <property type="molecule type" value="Genomic_DNA"/>
</dbReference>
<feature type="compositionally biased region" description="Basic and acidic residues" evidence="1">
    <location>
        <begin position="964"/>
        <end position="974"/>
    </location>
</feature>
<dbReference type="InterPro" id="IPR016024">
    <property type="entry name" value="ARM-type_fold"/>
</dbReference>
<sequence length="1151" mass="124741">MPKNTPDHGPARRLLAETAPLTGPARMRHLARYAREHRAGPLLAETTAGLDALGQADLGAHMALAARDTGLVAGYLNGPDEDLRRSVLRRTPGLALPDRVFEELLDDAPHRLRRTLYTALYRDHRTEAADRLLPLVRERHGEHEAAVLLPACSTPAVDEHLDGLAHRVDGWNRLARRHPGPLLTRLERELDTAPDPELIWDRPWYAAALALEDRAPELLLPFLRGRPEPQVPRPSFAGARRLLYAQGDGLHYPARYPAYAHGRRDVRGLLGAMARAEPRALVVLRVMRRADRGPVIDRFLAEGGGTGTALLPYLGLLSPDRAATEARRILDHLERARAVNPDHTHQDTEALAHLPFGEAEPLLTEAAGDPDPGRREHALYWLTVAAGRGGAADLARVLSDRLARSAADRDHVRRSPPLALGVLSPGLLGPEALPALHRMLDDNLAAPDTTAETRQALGGLAVHVLHHPAGRGRADLAEWALTALTRLIERHPGSGISSHGHFTGGYARWHRRPTTGRSRTLAEVLTPAQARELYTRLAPALARHRSRGAHRSTVLLAQALGRHLYGIPDLFDRDLSEVVAADPAASTAFEAARAHLRGPRPGERAERLFRATPAAVLITPVWECLARLRPALTGEALDTATRLRARGGRLASRSVRVRRGLTGTWLAAERSRAAEYLWDTAADPAEEYFARAEALRGLSVLPGAVDLLSPWLDEGDPRLREAALVRIARAGEPERALGVLLDRVDEGAFSRAVVAVLGSCARRVRPSALLEKLGAVLAAPGRVSVRKTAARVLGQVRPPGAVGVLVGLLDQDRPHRDVRAAALGALMAQGDQPEVLAALEERRLAFTDPAARSALLSHPPSDLPPRLRPRAARLMLSLPASGDPAADEHAHVRRQVAGWALCDEELADGLVEDLFDLALPDERVLRTFEGLLWERRYADRLPDVVADLVDLCPGPGEGVPPRVPEPDRGPDPSRRVSRTVRMLAQRLRGRHDPEREVPGLDRAVRRLAAHPGLCAEALPLLLADLPVLTRPGHRGFPADLFGARVAAWAVLAARLPGLEPAAPRTAAETVLQGWGSDPDPGHLAALVRRLADLAARDTTPAGCMVGLVAVALAARRGEQRDWTGPWGGLVAELGRSPHGEVRVAAWRAAVL</sequence>